<dbReference type="AlphaFoldDB" id="A0A4R6UL28"/>
<dbReference type="Gene3D" id="3.90.1150.200">
    <property type="match status" value="1"/>
</dbReference>
<sequence>MAELKTKKNDASVAAFIANVEPEQKRQDCEKVIDIMSAITKAEPVMWGSSIVGFGHYHYVYESGREGDWMLCGFSPRKQNLVLYIMSGFSEYDELMNKLGKYKTGKSCLYLDKLSDVDLKVLKELIKRSVADMKKTRKGAC</sequence>
<reference evidence="2 3" key="1">
    <citation type="submission" date="2019-03" db="EMBL/GenBank/DDBJ databases">
        <title>Genomic Encyclopedia of Type Strains, Phase IV (KMG-IV): sequencing the most valuable type-strain genomes for metagenomic binning, comparative biology and taxonomic classification.</title>
        <authorList>
            <person name="Goeker M."/>
        </authorList>
    </citation>
    <scope>NUCLEOTIDE SEQUENCE [LARGE SCALE GENOMIC DNA]</scope>
    <source>
        <strain evidence="2 3">DSM 103792</strain>
    </source>
</reference>
<evidence type="ECO:0000259" key="1">
    <source>
        <dbReference type="Pfam" id="PF08818"/>
    </source>
</evidence>
<evidence type="ECO:0000313" key="2">
    <source>
        <dbReference type="EMBL" id="TDQ46063.1"/>
    </source>
</evidence>
<feature type="domain" description="YdhG-like" evidence="1">
    <location>
        <begin position="25"/>
        <end position="129"/>
    </location>
</feature>
<dbReference type="Proteomes" id="UP000295375">
    <property type="component" value="Unassembled WGS sequence"/>
</dbReference>
<name>A0A4R6UL28_9GAMM</name>
<comment type="caution">
    <text evidence="2">The sequence shown here is derived from an EMBL/GenBank/DDBJ whole genome shotgun (WGS) entry which is preliminary data.</text>
</comment>
<organism evidence="2 3">
    <name type="scientific">Permianibacter aggregans</name>
    <dbReference type="NCBI Taxonomy" id="1510150"/>
    <lineage>
        <taxon>Bacteria</taxon>
        <taxon>Pseudomonadati</taxon>
        <taxon>Pseudomonadota</taxon>
        <taxon>Gammaproteobacteria</taxon>
        <taxon>Pseudomonadales</taxon>
        <taxon>Pseudomonadaceae</taxon>
        <taxon>Permianibacter</taxon>
    </lineage>
</organism>
<dbReference type="SUPFAM" id="SSF159888">
    <property type="entry name" value="YdhG-like"/>
    <property type="match status" value="1"/>
</dbReference>
<protein>
    <submittedName>
        <fullName evidence="2">Uncharacterized protein DUF1801</fullName>
    </submittedName>
</protein>
<dbReference type="EMBL" id="SNYM01000015">
    <property type="protein sequence ID" value="TDQ46063.1"/>
    <property type="molecule type" value="Genomic_DNA"/>
</dbReference>
<keyword evidence="3" id="KW-1185">Reference proteome</keyword>
<dbReference type="InterPro" id="IPR014922">
    <property type="entry name" value="YdhG-like"/>
</dbReference>
<gene>
    <name evidence="2" type="ORF">EV696_11557</name>
</gene>
<dbReference type="RefSeq" id="WP_133592166.1">
    <property type="nucleotide sequence ID" value="NZ_CP037953.1"/>
</dbReference>
<proteinExistence type="predicted"/>
<evidence type="ECO:0000313" key="3">
    <source>
        <dbReference type="Proteomes" id="UP000295375"/>
    </source>
</evidence>
<dbReference type="OrthoDB" id="5951444at2"/>
<dbReference type="Pfam" id="PF08818">
    <property type="entry name" value="DUF1801"/>
    <property type="match status" value="1"/>
</dbReference>
<accession>A0A4R6UL28</accession>